<comment type="caution">
    <text evidence="3">The sequence shown here is derived from an EMBL/GenBank/DDBJ whole genome shotgun (WGS) entry which is preliminary data.</text>
</comment>
<dbReference type="GO" id="GO:0005829">
    <property type="term" value="C:cytosol"/>
    <property type="evidence" value="ECO:0007669"/>
    <property type="project" value="TreeGrafter"/>
</dbReference>
<dbReference type="InterPro" id="IPR023210">
    <property type="entry name" value="NADP_OxRdtase_dom"/>
</dbReference>
<reference evidence="3" key="1">
    <citation type="journal article" date="2023" name="Front. Microbiol.">
        <title>Genomic-based phylogenetic and metabolic analyses of the genus Natronomonas, and description of Natronomonas aquatica sp. nov.</title>
        <authorList>
            <person name="Garcia-Roldan A."/>
            <person name="Duran-Viseras A."/>
            <person name="de la Haba R.R."/>
            <person name="Corral P."/>
            <person name="Sanchez-Porro C."/>
            <person name="Ventosa A."/>
        </authorList>
    </citation>
    <scope>NUCLEOTIDE SEQUENCE</scope>
    <source>
        <strain evidence="3">F2-12</strain>
    </source>
</reference>
<dbReference type="EMBL" id="JAHLKM010000007">
    <property type="protein sequence ID" value="MCQ4333356.1"/>
    <property type="molecule type" value="Genomic_DNA"/>
</dbReference>
<dbReference type="Pfam" id="PF00248">
    <property type="entry name" value="Aldo_ket_red"/>
    <property type="match status" value="1"/>
</dbReference>
<dbReference type="PANTHER" id="PTHR43364">
    <property type="entry name" value="NADH-SPECIFIC METHYLGLYOXAL REDUCTASE-RELATED"/>
    <property type="match status" value="1"/>
</dbReference>
<name>A0A9R1D5Q4_9EURY</name>
<sequence length="330" mass="37483">MEYTTLGDTGMEVSRICLGCMSFGSSDWRDWVLDEEESFPIIERAIDLGINFFDTANMYSEGESERVLGTALEGYDRDELVVATKVYNPVSSDPHPNETGLSRKTVDQELRNSLGRLGMETVDLYQTHRWDYGTPIEETLRALNDAVRRNDVRYIGTSSQWAHQFASALHASDRLGLERFVSMQNHYNLVYREEEREMIPLCNREGIGVIPWSPLARGYLTRPHEQFIETTRGKYMDNTRFADRIDTYRANGGDTINERVEEIATRKDATMAQISLAWLLHQDAVDAPIIGTTSVEHLEEAVAALEIDLSDSDIEYLEEPYGPVGIDGHE</sequence>
<dbReference type="AlphaFoldDB" id="A0A9R1D5Q4"/>
<evidence type="ECO:0000313" key="4">
    <source>
        <dbReference type="Proteomes" id="UP001139494"/>
    </source>
</evidence>
<dbReference type="CDD" id="cd19079">
    <property type="entry name" value="AKR_EcYajO-like"/>
    <property type="match status" value="1"/>
</dbReference>
<evidence type="ECO:0000259" key="2">
    <source>
        <dbReference type="Pfam" id="PF00248"/>
    </source>
</evidence>
<protein>
    <submittedName>
        <fullName evidence="3">Aldo/keto reductase</fullName>
    </submittedName>
</protein>
<dbReference type="Gene3D" id="3.20.20.100">
    <property type="entry name" value="NADP-dependent oxidoreductase domain"/>
    <property type="match status" value="1"/>
</dbReference>
<dbReference type="Proteomes" id="UP001139494">
    <property type="component" value="Unassembled WGS sequence"/>
</dbReference>
<evidence type="ECO:0000256" key="1">
    <source>
        <dbReference type="ARBA" id="ARBA00023002"/>
    </source>
</evidence>
<keyword evidence="4" id="KW-1185">Reference proteome</keyword>
<dbReference type="InterPro" id="IPR036812">
    <property type="entry name" value="NAD(P)_OxRdtase_dom_sf"/>
</dbReference>
<dbReference type="RefSeq" id="WP_256029379.1">
    <property type="nucleotide sequence ID" value="NZ_JAHLKM010000007.1"/>
</dbReference>
<keyword evidence="1" id="KW-0560">Oxidoreductase</keyword>
<proteinExistence type="predicted"/>
<dbReference type="GO" id="GO:0016491">
    <property type="term" value="F:oxidoreductase activity"/>
    <property type="evidence" value="ECO:0007669"/>
    <property type="project" value="UniProtKB-KW"/>
</dbReference>
<gene>
    <name evidence="3" type="ORF">KM295_07660</name>
</gene>
<dbReference type="FunFam" id="3.20.20.100:FF:000004">
    <property type="entry name" value="Oxidoreductase, aldo/keto reductase"/>
    <property type="match status" value="1"/>
</dbReference>
<dbReference type="SUPFAM" id="SSF51430">
    <property type="entry name" value="NAD(P)-linked oxidoreductase"/>
    <property type="match status" value="1"/>
</dbReference>
<dbReference type="InterPro" id="IPR050523">
    <property type="entry name" value="AKR_Detox_Biosynth"/>
</dbReference>
<feature type="domain" description="NADP-dependent oxidoreductase" evidence="2">
    <location>
        <begin position="15"/>
        <end position="319"/>
    </location>
</feature>
<evidence type="ECO:0000313" key="3">
    <source>
        <dbReference type="EMBL" id="MCQ4333356.1"/>
    </source>
</evidence>
<dbReference type="PANTHER" id="PTHR43364:SF4">
    <property type="entry name" value="NAD(P)-LINKED OXIDOREDUCTASE SUPERFAMILY PROTEIN"/>
    <property type="match status" value="1"/>
</dbReference>
<organism evidence="3 4">
    <name type="scientific">Natronomonas aquatica</name>
    <dbReference type="NCBI Taxonomy" id="2841590"/>
    <lineage>
        <taxon>Archaea</taxon>
        <taxon>Methanobacteriati</taxon>
        <taxon>Methanobacteriota</taxon>
        <taxon>Stenosarchaea group</taxon>
        <taxon>Halobacteria</taxon>
        <taxon>Halobacteriales</taxon>
        <taxon>Natronomonadaceae</taxon>
        <taxon>Natronomonas</taxon>
    </lineage>
</organism>
<accession>A0A9R1D5Q4</accession>